<organism evidence="1 2">
    <name type="scientific">Paramecium primaurelia</name>
    <dbReference type="NCBI Taxonomy" id="5886"/>
    <lineage>
        <taxon>Eukaryota</taxon>
        <taxon>Sar</taxon>
        <taxon>Alveolata</taxon>
        <taxon>Ciliophora</taxon>
        <taxon>Intramacronucleata</taxon>
        <taxon>Oligohymenophorea</taxon>
        <taxon>Peniculida</taxon>
        <taxon>Parameciidae</taxon>
        <taxon>Paramecium</taxon>
    </lineage>
</organism>
<reference evidence="1" key="1">
    <citation type="submission" date="2021-01" db="EMBL/GenBank/DDBJ databases">
        <authorList>
            <consortium name="Genoscope - CEA"/>
            <person name="William W."/>
        </authorList>
    </citation>
    <scope>NUCLEOTIDE SEQUENCE</scope>
</reference>
<proteinExistence type="predicted"/>
<comment type="caution">
    <text evidence="1">The sequence shown here is derived from an EMBL/GenBank/DDBJ whole genome shotgun (WGS) entry which is preliminary data.</text>
</comment>
<dbReference type="EMBL" id="CAJJDM010000001">
    <property type="protein sequence ID" value="CAD8042950.1"/>
    <property type="molecule type" value="Genomic_DNA"/>
</dbReference>
<sequence length="83" mass="10024">MTEELNSSLDSLELEIYHRPNPKIQSIINYLRKIELKFCTDPRKKQEEYIFQNITTSKEDFGLQRNKFFNRKQTNKKIDCPIL</sequence>
<gene>
    <name evidence="1" type="ORF">PPRIM_AZ9-3.1.T0040169</name>
</gene>
<dbReference type="AlphaFoldDB" id="A0A8S1JQV6"/>
<evidence type="ECO:0000313" key="1">
    <source>
        <dbReference type="EMBL" id="CAD8042950.1"/>
    </source>
</evidence>
<name>A0A8S1JQV6_PARPR</name>
<dbReference type="OMA" id="LKFCTNP"/>
<keyword evidence="2" id="KW-1185">Reference proteome</keyword>
<dbReference type="Proteomes" id="UP000688137">
    <property type="component" value="Unassembled WGS sequence"/>
</dbReference>
<accession>A0A8S1JQV6</accession>
<protein>
    <submittedName>
        <fullName evidence="1">Uncharacterized protein</fullName>
    </submittedName>
</protein>
<evidence type="ECO:0000313" key="2">
    <source>
        <dbReference type="Proteomes" id="UP000688137"/>
    </source>
</evidence>